<reference evidence="3 4" key="1">
    <citation type="submission" date="2024-04" db="EMBL/GenBank/DDBJ databases">
        <title>Tritrichomonas musculus Genome.</title>
        <authorList>
            <person name="Alves-Ferreira E."/>
            <person name="Grigg M."/>
            <person name="Lorenzi H."/>
            <person name="Galac M."/>
        </authorList>
    </citation>
    <scope>NUCLEOTIDE SEQUENCE [LARGE SCALE GENOMIC DNA]</scope>
    <source>
        <strain evidence="3 4">EAF2021</strain>
    </source>
</reference>
<feature type="transmembrane region" description="Helical" evidence="1">
    <location>
        <begin position="155"/>
        <end position="173"/>
    </location>
</feature>
<dbReference type="EMBL" id="JAPFFF010000015">
    <property type="protein sequence ID" value="KAK8866571.1"/>
    <property type="molecule type" value="Genomic_DNA"/>
</dbReference>
<dbReference type="SUPFAM" id="SSF81324">
    <property type="entry name" value="Voltage-gated potassium channels"/>
    <property type="match status" value="1"/>
</dbReference>
<feature type="transmembrane region" description="Helical" evidence="1">
    <location>
        <begin position="68"/>
        <end position="89"/>
    </location>
</feature>
<dbReference type="InterPro" id="IPR013099">
    <property type="entry name" value="K_chnl_dom"/>
</dbReference>
<feature type="transmembrane region" description="Helical" evidence="1">
    <location>
        <begin position="302"/>
        <end position="324"/>
    </location>
</feature>
<keyword evidence="1" id="KW-1133">Transmembrane helix</keyword>
<gene>
    <name evidence="3" type="ORF">M9Y10_009535</name>
</gene>
<feature type="domain" description="Potassium channel" evidence="2">
    <location>
        <begin position="244"/>
        <end position="325"/>
    </location>
</feature>
<dbReference type="Proteomes" id="UP001470230">
    <property type="component" value="Unassembled WGS sequence"/>
</dbReference>
<feature type="transmembrane region" description="Helical" evidence="1">
    <location>
        <begin position="109"/>
        <end position="134"/>
    </location>
</feature>
<feature type="transmembrane region" description="Helical" evidence="1">
    <location>
        <begin position="271"/>
        <end position="290"/>
    </location>
</feature>
<accession>A0ABR2INT0</accession>
<dbReference type="InterPro" id="IPR015449">
    <property type="entry name" value="K_chnl_Ca-activ_SK"/>
</dbReference>
<feature type="transmembrane region" description="Helical" evidence="1">
    <location>
        <begin position="179"/>
        <end position="199"/>
    </location>
</feature>
<keyword evidence="1" id="KW-0472">Membrane</keyword>
<feature type="transmembrane region" description="Helical" evidence="1">
    <location>
        <begin position="211"/>
        <end position="232"/>
    </location>
</feature>
<dbReference type="Pfam" id="PF07885">
    <property type="entry name" value="Ion_trans_2"/>
    <property type="match status" value="1"/>
</dbReference>
<evidence type="ECO:0000313" key="3">
    <source>
        <dbReference type="EMBL" id="KAK8866571.1"/>
    </source>
</evidence>
<evidence type="ECO:0000313" key="4">
    <source>
        <dbReference type="Proteomes" id="UP001470230"/>
    </source>
</evidence>
<organism evidence="3 4">
    <name type="scientific">Tritrichomonas musculus</name>
    <dbReference type="NCBI Taxonomy" id="1915356"/>
    <lineage>
        <taxon>Eukaryota</taxon>
        <taxon>Metamonada</taxon>
        <taxon>Parabasalia</taxon>
        <taxon>Tritrichomonadida</taxon>
        <taxon>Tritrichomonadidae</taxon>
        <taxon>Tritrichomonas</taxon>
    </lineage>
</organism>
<comment type="caution">
    <text evidence="3">The sequence shown here is derived from an EMBL/GenBank/DDBJ whole genome shotgun (WGS) entry which is preliminary data.</text>
</comment>
<proteinExistence type="predicted"/>
<keyword evidence="4" id="KW-1185">Reference proteome</keyword>
<dbReference type="PANTHER" id="PTHR10153">
    <property type="entry name" value="SMALL CONDUCTANCE CALCIUM-ACTIVATED POTASSIUM CHANNEL"/>
    <property type="match status" value="1"/>
</dbReference>
<evidence type="ECO:0000256" key="1">
    <source>
        <dbReference type="SAM" id="Phobius"/>
    </source>
</evidence>
<dbReference type="Gene3D" id="1.10.287.70">
    <property type="match status" value="1"/>
</dbReference>
<protein>
    <recommendedName>
        <fullName evidence="2">Potassium channel domain-containing protein</fullName>
    </recommendedName>
</protein>
<name>A0ABR2INT0_9EUKA</name>
<keyword evidence="1" id="KW-0812">Transmembrane</keyword>
<feature type="transmembrane region" description="Helical" evidence="1">
    <location>
        <begin position="238"/>
        <end position="259"/>
    </location>
</feature>
<evidence type="ECO:0000259" key="2">
    <source>
        <dbReference type="Pfam" id="PF07885"/>
    </source>
</evidence>
<sequence>MNEYLLDDIPLMRQHMIAHETNLLSMTMNMQEDFKRTQTKKFQKDKFTHESLEEGQTRVIKYYRQVQFVLYSLVSVVSIAVLILSILRVEYSWDSQKFIYKDTKTTKKFAYSCFALSLFSVILILFIMFFNFRIYTMKILFPLSIFQYLITGKNLILALLEIAISFIHCFFFCPPDNFWFLFISFFKIYPFFFVTRNFSLVYKSRAFIRQLFRIFSLTIPSFNSSLVIREFAFRRPAIFFSVGVVFMLIVFAYLFFISERPSRGGDPDSELNYWATIYWAAITSATVGYGDISPTLTNIFSVFITSLVALIGAIILAMAIGIIVNQTELQENECSLLEISQRLKVIDEQKKCAAEVILALLELRVTEKTIPENMNVGDDRTVRNIQRKFVDALYKFNKVTWKVEHVVKFNFSNNVTDSALYLKKSADVHLESTKFLKKISNRMELISNNFMVMMDKSIEGLKKIEDELDEMN</sequence>